<keyword evidence="8" id="KW-1185">Reference proteome</keyword>
<feature type="transmembrane region" description="Helical" evidence="5">
    <location>
        <begin position="39"/>
        <end position="59"/>
    </location>
</feature>
<dbReference type="PANTHER" id="PTHR34820">
    <property type="entry name" value="INNER MEMBRANE PROTEIN YEBZ"/>
    <property type="match status" value="1"/>
</dbReference>
<name>A0A1I4A4L7_9HYPH</name>
<dbReference type="InterPro" id="IPR032694">
    <property type="entry name" value="CopC/D"/>
</dbReference>
<dbReference type="STRING" id="1612308.SAMN05444581_10960"/>
<evidence type="ECO:0000313" key="8">
    <source>
        <dbReference type="Proteomes" id="UP000198755"/>
    </source>
</evidence>
<protein>
    <recommendedName>
        <fullName evidence="6">CopC domain-containing protein</fullName>
    </recommendedName>
</protein>
<keyword evidence="3" id="KW-0732">Signal</keyword>
<dbReference type="SUPFAM" id="SSF81296">
    <property type="entry name" value="E set domains"/>
    <property type="match status" value="1"/>
</dbReference>
<dbReference type="InterPro" id="IPR014756">
    <property type="entry name" value="Ig_E-set"/>
</dbReference>
<dbReference type="PANTHER" id="PTHR34820:SF4">
    <property type="entry name" value="INNER MEMBRANE PROTEIN YEBZ"/>
    <property type="match status" value="1"/>
</dbReference>
<feature type="domain" description="CopC" evidence="6">
    <location>
        <begin position="60"/>
        <end position="155"/>
    </location>
</feature>
<dbReference type="Proteomes" id="UP000198755">
    <property type="component" value="Unassembled WGS sequence"/>
</dbReference>
<dbReference type="GO" id="GO:0046688">
    <property type="term" value="P:response to copper ion"/>
    <property type="evidence" value="ECO:0007669"/>
    <property type="project" value="InterPro"/>
</dbReference>
<dbReference type="InterPro" id="IPR014755">
    <property type="entry name" value="Cu-Rt/internalin_Ig-like"/>
</dbReference>
<keyword evidence="4" id="KW-0186">Copper</keyword>
<dbReference type="Gene3D" id="2.60.40.1220">
    <property type="match status" value="1"/>
</dbReference>
<dbReference type="GO" id="GO:0005886">
    <property type="term" value="C:plasma membrane"/>
    <property type="evidence" value="ECO:0007669"/>
    <property type="project" value="TreeGrafter"/>
</dbReference>
<organism evidence="7 8">
    <name type="scientific">Methylocapsa palsarum</name>
    <dbReference type="NCBI Taxonomy" id="1612308"/>
    <lineage>
        <taxon>Bacteria</taxon>
        <taxon>Pseudomonadati</taxon>
        <taxon>Pseudomonadota</taxon>
        <taxon>Alphaproteobacteria</taxon>
        <taxon>Hyphomicrobiales</taxon>
        <taxon>Beijerinckiaceae</taxon>
        <taxon>Methylocapsa</taxon>
    </lineage>
</organism>
<dbReference type="InterPro" id="IPR007348">
    <property type="entry name" value="CopC_dom"/>
</dbReference>
<keyword evidence="5" id="KW-0472">Membrane</keyword>
<dbReference type="GO" id="GO:0006825">
    <property type="term" value="P:copper ion transport"/>
    <property type="evidence" value="ECO:0007669"/>
    <property type="project" value="InterPro"/>
</dbReference>
<evidence type="ECO:0000259" key="6">
    <source>
        <dbReference type="Pfam" id="PF04234"/>
    </source>
</evidence>
<dbReference type="RefSeq" id="WP_175492583.1">
    <property type="nucleotide sequence ID" value="NZ_FOSN01000009.1"/>
</dbReference>
<keyword evidence="5" id="KW-1133">Transmembrane helix</keyword>
<dbReference type="AlphaFoldDB" id="A0A1I4A4L7"/>
<evidence type="ECO:0000256" key="4">
    <source>
        <dbReference type="ARBA" id="ARBA00023008"/>
    </source>
</evidence>
<evidence type="ECO:0000256" key="2">
    <source>
        <dbReference type="ARBA" id="ARBA00022723"/>
    </source>
</evidence>
<keyword evidence="2" id="KW-0479">Metal-binding</keyword>
<evidence type="ECO:0000256" key="5">
    <source>
        <dbReference type="SAM" id="Phobius"/>
    </source>
</evidence>
<dbReference type="GO" id="GO:0005507">
    <property type="term" value="F:copper ion binding"/>
    <property type="evidence" value="ECO:0007669"/>
    <property type="project" value="InterPro"/>
</dbReference>
<dbReference type="EMBL" id="FOSN01000009">
    <property type="protein sequence ID" value="SFK50729.1"/>
    <property type="molecule type" value="Genomic_DNA"/>
</dbReference>
<evidence type="ECO:0000256" key="3">
    <source>
        <dbReference type="ARBA" id="ARBA00022729"/>
    </source>
</evidence>
<proteinExistence type="predicted"/>
<dbReference type="GO" id="GO:0042597">
    <property type="term" value="C:periplasmic space"/>
    <property type="evidence" value="ECO:0007669"/>
    <property type="project" value="InterPro"/>
</dbReference>
<evidence type="ECO:0000313" key="7">
    <source>
        <dbReference type="EMBL" id="SFK50729.1"/>
    </source>
</evidence>
<evidence type="ECO:0000256" key="1">
    <source>
        <dbReference type="ARBA" id="ARBA00004196"/>
    </source>
</evidence>
<accession>A0A1I4A4L7</accession>
<keyword evidence="5" id="KW-0812">Transmembrane</keyword>
<dbReference type="GO" id="GO:0030313">
    <property type="term" value="C:cell envelope"/>
    <property type="evidence" value="ECO:0007669"/>
    <property type="project" value="UniProtKB-SubCell"/>
</dbReference>
<sequence>MAVKYFHGFEFFGFRSLRLPADSASRSGFAFSRDGFRRGIILLFAALAGLSIGLTGALAHSRMVKSEPAARAVLATAPAEVKLWFNESIEPAFAKVWLIGADGTQTPLQTHGEASDPRLVVVALPAGLPDGAVNIGYHVLSVDGHVVESQLTFTIQKPA</sequence>
<comment type="subcellular location">
    <subcellularLocation>
        <location evidence="1">Cell envelope</location>
    </subcellularLocation>
</comment>
<reference evidence="7 8" key="1">
    <citation type="submission" date="2016-10" db="EMBL/GenBank/DDBJ databases">
        <authorList>
            <person name="de Groot N.N."/>
        </authorList>
    </citation>
    <scope>NUCLEOTIDE SEQUENCE [LARGE SCALE GENOMIC DNA]</scope>
    <source>
        <strain evidence="7 8">NE2</strain>
    </source>
</reference>
<gene>
    <name evidence="7" type="ORF">SAMN05444581_10960</name>
</gene>
<dbReference type="Pfam" id="PF04234">
    <property type="entry name" value="CopC"/>
    <property type="match status" value="1"/>
</dbReference>